<keyword evidence="2" id="KW-1185">Reference proteome</keyword>
<protein>
    <submittedName>
        <fullName evidence="1">Uncharacterized protein</fullName>
    </submittedName>
</protein>
<dbReference type="STRING" id="698738.OLEAN_C21920"/>
<dbReference type="EMBL" id="FO203512">
    <property type="protein sequence ID" value="CCK76368.1"/>
    <property type="molecule type" value="Genomic_DNA"/>
</dbReference>
<dbReference type="AlphaFoldDB" id="R4YSQ3"/>
<reference evidence="1 2" key="1">
    <citation type="journal article" date="2013" name="Nat. Commun.">
        <title>Genome sequence and functional genomic analysis of the oil-degrading bacterium Oleispira antarctica.</title>
        <authorList>
            <person name="Kube M."/>
            <person name="Chernikova T.N."/>
            <person name="Al-Ramahi Y."/>
            <person name="Beloqui A."/>
            <person name="Lopez-Cortez N."/>
            <person name="Guazzaroni M.E."/>
            <person name="Heipieper H.J."/>
            <person name="Klages S."/>
            <person name="Kotsyurbenko O.R."/>
            <person name="Langer I."/>
            <person name="Nechitaylo T.Y."/>
            <person name="Lunsdorf H."/>
            <person name="Fernandez M."/>
            <person name="Juarez S."/>
            <person name="Ciordia S."/>
            <person name="Singer A."/>
            <person name="Kagan O."/>
            <person name="Egorova O."/>
            <person name="Petit P.A."/>
            <person name="Stogios P."/>
            <person name="Kim Y."/>
            <person name="Tchigvintsev A."/>
            <person name="Flick R."/>
            <person name="Denaro R."/>
            <person name="Genovese M."/>
            <person name="Albar J.P."/>
            <person name="Reva O.N."/>
            <person name="Martinez-Gomariz M."/>
            <person name="Tran H."/>
            <person name="Ferrer M."/>
            <person name="Savchenko A."/>
            <person name="Yakunin A.F."/>
            <person name="Yakimov M.M."/>
            <person name="Golyshina O.V."/>
            <person name="Reinhardt R."/>
            <person name="Golyshin P.N."/>
        </authorList>
    </citation>
    <scope>NUCLEOTIDE SEQUENCE [LARGE SCALE GENOMIC DNA]</scope>
</reference>
<gene>
    <name evidence="1" type="ORF">OLEAN_C21920</name>
</gene>
<dbReference type="HOGENOM" id="CLU_1309095_0_0_6"/>
<evidence type="ECO:0000313" key="2">
    <source>
        <dbReference type="Proteomes" id="UP000032749"/>
    </source>
</evidence>
<dbReference type="OrthoDB" id="6058000at2"/>
<dbReference type="KEGG" id="oai:OLEAN_C21920"/>
<organism evidence="1 2">
    <name type="scientific">Oleispira antarctica RB-8</name>
    <dbReference type="NCBI Taxonomy" id="698738"/>
    <lineage>
        <taxon>Bacteria</taxon>
        <taxon>Pseudomonadati</taxon>
        <taxon>Pseudomonadota</taxon>
        <taxon>Gammaproteobacteria</taxon>
        <taxon>Oceanospirillales</taxon>
        <taxon>Oceanospirillaceae</taxon>
        <taxon>Oleispira</taxon>
    </lineage>
</organism>
<dbReference type="Proteomes" id="UP000032749">
    <property type="component" value="Chromosome"/>
</dbReference>
<proteinExistence type="predicted"/>
<name>R4YSQ3_OLEAN</name>
<evidence type="ECO:0000313" key="1">
    <source>
        <dbReference type="EMBL" id="CCK76368.1"/>
    </source>
</evidence>
<accession>R4YSQ3</accession>
<sequence>MNMDDVSLRLEEIKSILPKGVDPKIKRFHSTVPFKIISIRDALLHRLVNLGDEAVMLHGHQSLIPFLLTVRACLETAALIFSLNRYIESALNNDSLDQLTGQLQRTALGSRNATTGFDSVNILGAIDKLEKLYPGIRKHYENLSEYCHPNFEGVLCSYSDLTEENEFSYMLQAERVKIGEAPLKIALISGLHAYDCARANYKKLVEHYYA</sequence>